<dbReference type="EMBL" id="KL225739">
    <property type="protein sequence ID" value="KFM02177.1"/>
    <property type="molecule type" value="Genomic_DNA"/>
</dbReference>
<proteinExistence type="predicted"/>
<name>A0A087QLS3_APTFO</name>
<organism evidence="1 2">
    <name type="scientific">Aptenodytes forsteri</name>
    <name type="common">Emperor penguin</name>
    <dbReference type="NCBI Taxonomy" id="9233"/>
    <lineage>
        <taxon>Eukaryota</taxon>
        <taxon>Metazoa</taxon>
        <taxon>Chordata</taxon>
        <taxon>Craniata</taxon>
        <taxon>Vertebrata</taxon>
        <taxon>Euteleostomi</taxon>
        <taxon>Archelosauria</taxon>
        <taxon>Archosauria</taxon>
        <taxon>Dinosauria</taxon>
        <taxon>Saurischia</taxon>
        <taxon>Theropoda</taxon>
        <taxon>Coelurosauria</taxon>
        <taxon>Aves</taxon>
        <taxon>Neognathae</taxon>
        <taxon>Neoaves</taxon>
        <taxon>Aequornithes</taxon>
        <taxon>Sphenisciformes</taxon>
        <taxon>Spheniscidae</taxon>
        <taxon>Aptenodytes</taxon>
    </lineage>
</organism>
<protein>
    <submittedName>
        <fullName evidence="1">TGF-beta-activated kinase 1 and MAP3K7-binding protein 1</fullName>
    </submittedName>
</protein>
<dbReference type="AlphaFoldDB" id="A0A087QLS3"/>
<dbReference type="STRING" id="9233.A0A087QLS3"/>
<gene>
    <name evidence="1" type="ORF">AS27_07887</name>
</gene>
<keyword evidence="1" id="KW-0418">Kinase</keyword>
<reference evidence="1 2" key="1">
    <citation type="submission" date="2014-04" db="EMBL/GenBank/DDBJ databases">
        <title>Genome evolution of avian class.</title>
        <authorList>
            <person name="Zhang G."/>
            <person name="Li C."/>
        </authorList>
    </citation>
    <scope>NUCLEOTIDE SEQUENCE [LARGE SCALE GENOMIC DNA]</scope>
    <source>
        <strain evidence="1">BGI_AS27</strain>
    </source>
</reference>
<dbReference type="GO" id="GO:0016301">
    <property type="term" value="F:kinase activity"/>
    <property type="evidence" value="ECO:0007669"/>
    <property type="project" value="UniProtKB-KW"/>
</dbReference>
<sequence length="35" mass="3942">NRVTNFVGQRLSAELLLGQLHADHSDADVRRVLLQ</sequence>
<keyword evidence="2" id="KW-1185">Reference proteome</keyword>
<evidence type="ECO:0000313" key="2">
    <source>
        <dbReference type="Proteomes" id="UP000053286"/>
    </source>
</evidence>
<dbReference type="Proteomes" id="UP000053286">
    <property type="component" value="Unassembled WGS sequence"/>
</dbReference>
<evidence type="ECO:0000313" key="1">
    <source>
        <dbReference type="EMBL" id="KFM02177.1"/>
    </source>
</evidence>
<feature type="non-terminal residue" evidence="1">
    <location>
        <position position="35"/>
    </location>
</feature>
<keyword evidence="1" id="KW-0808">Transferase</keyword>
<accession>A0A087QLS3</accession>
<feature type="non-terminal residue" evidence="1">
    <location>
        <position position="1"/>
    </location>
</feature>